<gene>
    <name evidence="5" type="ORF">K8V32_09510</name>
</gene>
<dbReference type="Pfam" id="PF12833">
    <property type="entry name" value="HTH_18"/>
    <property type="match status" value="1"/>
</dbReference>
<protein>
    <submittedName>
        <fullName evidence="5">Helix-turn-helix domain-containing protein</fullName>
    </submittedName>
</protein>
<keyword evidence="3" id="KW-0804">Transcription</keyword>
<feature type="domain" description="HTH araC/xylS-type" evidence="4">
    <location>
        <begin position="216"/>
        <end position="317"/>
    </location>
</feature>
<sequence>MTKESDTVPEFVVPSSPMDKVSWQQLMEKIVMPFNFDIPDSKAFEGRITSTSFLDTSLFLLRSESHAAERTEEDVQTQAENHCVVSFQLEGSLYLTQFGRRTKVKPGQFSIYTSDAPVRIEGSRNYHSLSAKIPLTRFSSRPEELHQFSATAYSADQGLAPAVQSFLRHLKVSNGSISGAARVGVSQHVVGMIEQMLRSQNDHRAHTETSADVLRERCLAYIESNLQNHDLSPQMIAEGAFISTRYLHQLFSQTDLTVARYIRKRRIERIREDLASPARALEPIEQIALRWGVQNVSYFGQVFKRIEGCTPAEFRRRALGQ</sequence>
<dbReference type="PANTHER" id="PTHR46796:SF6">
    <property type="entry name" value="ARAC SUBFAMILY"/>
    <property type="match status" value="1"/>
</dbReference>
<comment type="caution">
    <text evidence="5">The sequence shown here is derived from an EMBL/GenBank/DDBJ whole genome shotgun (WGS) entry which is preliminary data.</text>
</comment>
<dbReference type="InterPro" id="IPR035418">
    <property type="entry name" value="AraC-bd_2"/>
</dbReference>
<dbReference type="AlphaFoldDB" id="A0A921K7Q5"/>
<dbReference type="SUPFAM" id="SSF46689">
    <property type="entry name" value="Homeodomain-like"/>
    <property type="match status" value="1"/>
</dbReference>
<dbReference type="Gene3D" id="1.10.10.60">
    <property type="entry name" value="Homeodomain-like"/>
    <property type="match status" value="1"/>
</dbReference>
<accession>A0A921K7Q5</accession>
<evidence type="ECO:0000313" key="6">
    <source>
        <dbReference type="Proteomes" id="UP000703315"/>
    </source>
</evidence>
<dbReference type="InterPro" id="IPR020449">
    <property type="entry name" value="Tscrpt_reg_AraC-type_HTH"/>
</dbReference>
<evidence type="ECO:0000313" key="5">
    <source>
        <dbReference type="EMBL" id="HJF15020.1"/>
    </source>
</evidence>
<dbReference type="InterPro" id="IPR018062">
    <property type="entry name" value="HTH_AraC-typ_CS"/>
</dbReference>
<dbReference type="Pfam" id="PF14525">
    <property type="entry name" value="AraC_binding_2"/>
    <property type="match status" value="1"/>
</dbReference>
<dbReference type="Proteomes" id="UP000703315">
    <property type="component" value="Unassembled WGS sequence"/>
</dbReference>
<dbReference type="PROSITE" id="PS00041">
    <property type="entry name" value="HTH_ARAC_FAMILY_1"/>
    <property type="match status" value="1"/>
</dbReference>
<dbReference type="PRINTS" id="PR00032">
    <property type="entry name" value="HTHARAC"/>
</dbReference>
<dbReference type="PANTHER" id="PTHR46796">
    <property type="entry name" value="HTH-TYPE TRANSCRIPTIONAL ACTIVATOR RHAS-RELATED"/>
    <property type="match status" value="1"/>
</dbReference>
<keyword evidence="1" id="KW-0805">Transcription regulation</keyword>
<dbReference type="InterPro" id="IPR018060">
    <property type="entry name" value="HTH_AraC"/>
</dbReference>
<dbReference type="EMBL" id="DYXC01000102">
    <property type="protein sequence ID" value="HJF15020.1"/>
    <property type="molecule type" value="Genomic_DNA"/>
</dbReference>
<organism evidence="5 6">
    <name type="scientific">Enteractinococcus helveticum</name>
    <dbReference type="NCBI Taxonomy" id="1837282"/>
    <lineage>
        <taxon>Bacteria</taxon>
        <taxon>Bacillati</taxon>
        <taxon>Actinomycetota</taxon>
        <taxon>Actinomycetes</taxon>
        <taxon>Micrococcales</taxon>
        <taxon>Micrococcaceae</taxon>
    </lineage>
</organism>
<evidence type="ECO:0000256" key="2">
    <source>
        <dbReference type="ARBA" id="ARBA00023125"/>
    </source>
</evidence>
<proteinExistence type="predicted"/>
<evidence type="ECO:0000256" key="1">
    <source>
        <dbReference type="ARBA" id="ARBA00023015"/>
    </source>
</evidence>
<reference evidence="5" key="1">
    <citation type="journal article" date="2021" name="PeerJ">
        <title>Extensive microbial diversity within the chicken gut microbiome revealed by metagenomics and culture.</title>
        <authorList>
            <person name="Gilroy R."/>
            <person name="Ravi A."/>
            <person name="Getino M."/>
            <person name="Pursley I."/>
            <person name="Horton D.L."/>
            <person name="Alikhan N.F."/>
            <person name="Baker D."/>
            <person name="Gharbi K."/>
            <person name="Hall N."/>
            <person name="Watson M."/>
            <person name="Adriaenssens E.M."/>
            <person name="Foster-Nyarko E."/>
            <person name="Jarju S."/>
            <person name="Secka A."/>
            <person name="Antonio M."/>
            <person name="Oren A."/>
            <person name="Chaudhuri R.R."/>
            <person name="La Ragione R."/>
            <person name="Hildebrand F."/>
            <person name="Pallen M.J."/>
        </authorList>
    </citation>
    <scope>NUCLEOTIDE SEQUENCE</scope>
    <source>
        <strain evidence="5">ChiHjej13B12-14962</strain>
    </source>
</reference>
<dbReference type="GO" id="GO:0043565">
    <property type="term" value="F:sequence-specific DNA binding"/>
    <property type="evidence" value="ECO:0007669"/>
    <property type="project" value="InterPro"/>
</dbReference>
<dbReference type="RefSeq" id="WP_303906362.1">
    <property type="nucleotide sequence ID" value="NZ_DYXC01000102.1"/>
</dbReference>
<dbReference type="InterPro" id="IPR050204">
    <property type="entry name" value="AraC_XylS_family_regulators"/>
</dbReference>
<dbReference type="InterPro" id="IPR009057">
    <property type="entry name" value="Homeodomain-like_sf"/>
</dbReference>
<dbReference type="GO" id="GO:0003700">
    <property type="term" value="F:DNA-binding transcription factor activity"/>
    <property type="evidence" value="ECO:0007669"/>
    <property type="project" value="InterPro"/>
</dbReference>
<name>A0A921K7Q5_9MICC</name>
<reference evidence="5" key="2">
    <citation type="submission" date="2021-09" db="EMBL/GenBank/DDBJ databases">
        <authorList>
            <person name="Gilroy R."/>
        </authorList>
    </citation>
    <scope>NUCLEOTIDE SEQUENCE</scope>
    <source>
        <strain evidence="5">ChiHjej13B12-14962</strain>
    </source>
</reference>
<evidence type="ECO:0000259" key="4">
    <source>
        <dbReference type="PROSITE" id="PS01124"/>
    </source>
</evidence>
<evidence type="ECO:0000256" key="3">
    <source>
        <dbReference type="ARBA" id="ARBA00023163"/>
    </source>
</evidence>
<dbReference type="SMART" id="SM00342">
    <property type="entry name" value="HTH_ARAC"/>
    <property type="match status" value="1"/>
</dbReference>
<keyword evidence="2" id="KW-0238">DNA-binding</keyword>
<dbReference type="PROSITE" id="PS01124">
    <property type="entry name" value="HTH_ARAC_FAMILY_2"/>
    <property type="match status" value="1"/>
</dbReference>